<dbReference type="SMART" id="SM00365">
    <property type="entry name" value="LRR_SD22"/>
    <property type="match status" value="3"/>
</dbReference>
<feature type="chain" id="PRO_5043687976" description="Ig-like domain-containing protein" evidence="12">
    <location>
        <begin position="38"/>
        <end position="622"/>
    </location>
</feature>
<dbReference type="InterPro" id="IPR007110">
    <property type="entry name" value="Ig-like_dom"/>
</dbReference>
<dbReference type="PROSITE" id="PS50835">
    <property type="entry name" value="IG_LIKE"/>
    <property type="match status" value="1"/>
</dbReference>
<dbReference type="FunFam" id="2.60.40.10:FF:000076">
    <property type="entry name" value="Leucine-rich repeat and Ig domain-containing 4"/>
    <property type="match status" value="1"/>
</dbReference>
<dbReference type="FunFam" id="3.80.10.10:FF:000014">
    <property type="entry name" value="Leucine-rich repeat and immunoglobulin-like domain-containing nogo receptor-interacting protein 1"/>
    <property type="match status" value="1"/>
</dbReference>
<dbReference type="InterPro" id="IPR032675">
    <property type="entry name" value="LRR_dom_sf"/>
</dbReference>
<feature type="transmembrane region" description="Helical" evidence="11">
    <location>
        <begin position="556"/>
        <end position="581"/>
    </location>
</feature>
<reference evidence="14 15" key="1">
    <citation type="journal article" date="2024" name="Genome Biol. Evol.">
        <title>Chromosome-level genome assembly of the viviparous eelpout Zoarces viviparus.</title>
        <authorList>
            <person name="Fuhrmann N."/>
            <person name="Brasseur M.V."/>
            <person name="Bakowski C.E."/>
            <person name="Podsiadlowski L."/>
            <person name="Prost S."/>
            <person name="Krehenwinkel H."/>
            <person name="Mayer C."/>
        </authorList>
    </citation>
    <scope>NUCLEOTIDE SEQUENCE [LARGE SCALE GENOMIC DNA]</scope>
    <source>
        <strain evidence="14">NO-MEL_2022_Ind0_liver</strain>
    </source>
</reference>
<organism evidence="14 15">
    <name type="scientific">Zoarces viviparus</name>
    <name type="common">Viviparous eelpout</name>
    <name type="synonym">Blennius viviparus</name>
    <dbReference type="NCBI Taxonomy" id="48416"/>
    <lineage>
        <taxon>Eukaryota</taxon>
        <taxon>Metazoa</taxon>
        <taxon>Chordata</taxon>
        <taxon>Craniata</taxon>
        <taxon>Vertebrata</taxon>
        <taxon>Euteleostomi</taxon>
        <taxon>Actinopterygii</taxon>
        <taxon>Neopterygii</taxon>
        <taxon>Teleostei</taxon>
        <taxon>Neoteleostei</taxon>
        <taxon>Acanthomorphata</taxon>
        <taxon>Eupercaria</taxon>
        <taxon>Perciformes</taxon>
        <taxon>Cottioidei</taxon>
        <taxon>Zoarcales</taxon>
        <taxon>Zoarcidae</taxon>
        <taxon>Zoarcinae</taxon>
        <taxon>Zoarces</taxon>
    </lineage>
</organism>
<dbReference type="GO" id="GO:0005886">
    <property type="term" value="C:plasma membrane"/>
    <property type="evidence" value="ECO:0007669"/>
    <property type="project" value="TreeGrafter"/>
</dbReference>
<dbReference type="SMART" id="SM00369">
    <property type="entry name" value="LRR_TYP"/>
    <property type="match status" value="9"/>
</dbReference>
<keyword evidence="5" id="KW-0677">Repeat</keyword>
<evidence type="ECO:0000256" key="8">
    <source>
        <dbReference type="ARBA" id="ARBA00023157"/>
    </source>
</evidence>
<dbReference type="PANTHER" id="PTHR24369:SF156">
    <property type="entry name" value="LEUCINE RICH REPEAT AND IG DOMAIN CONTAINING 2"/>
    <property type="match status" value="1"/>
</dbReference>
<dbReference type="InterPro" id="IPR003598">
    <property type="entry name" value="Ig_sub2"/>
</dbReference>
<keyword evidence="7 11" id="KW-0472">Membrane</keyword>
<evidence type="ECO:0000256" key="10">
    <source>
        <dbReference type="ARBA" id="ARBA00023319"/>
    </source>
</evidence>
<keyword evidence="4 12" id="KW-0732">Signal</keyword>
<keyword evidence="6 11" id="KW-1133">Transmembrane helix</keyword>
<evidence type="ECO:0000256" key="6">
    <source>
        <dbReference type="ARBA" id="ARBA00022989"/>
    </source>
</evidence>
<accession>A0AAW1FEX7</accession>
<dbReference type="InterPro" id="IPR013783">
    <property type="entry name" value="Ig-like_fold"/>
</dbReference>
<dbReference type="AlphaFoldDB" id="A0AAW1FEX7"/>
<feature type="signal peptide" evidence="12">
    <location>
        <begin position="1"/>
        <end position="37"/>
    </location>
</feature>
<evidence type="ECO:0000313" key="14">
    <source>
        <dbReference type="EMBL" id="KAK9533391.1"/>
    </source>
</evidence>
<evidence type="ECO:0000313" key="15">
    <source>
        <dbReference type="Proteomes" id="UP001488805"/>
    </source>
</evidence>
<dbReference type="InterPro" id="IPR013098">
    <property type="entry name" value="Ig_I-set"/>
</dbReference>
<gene>
    <name evidence="14" type="ORF">VZT92_008512</name>
</gene>
<keyword evidence="2" id="KW-0433">Leucine-rich repeat</keyword>
<evidence type="ECO:0000256" key="5">
    <source>
        <dbReference type="ARBA" id="ARBA00022737"/>
    </source>
</evidence>
<dbReference type="PANTHER" id="PTHR24369">
    <property type="entry name" value="ANTIGEN BSP, PUTATIVE-RELATED"/>
    <property type="match status" value="1"/>
</dbReference>
<protein>
    <recommendedName>
        <fullName evidence="13">Ig-like domain-containing protein</fullName>
    </recommendedName>
</protein>
<keyword evidence="9" id="KW-0325">Glycoprotein</keyword>
<keyword evidence="10" id="KW-0393">Immunoglobulin domain</keyword>
<proteinExistence type="predicted"/>
<comment type="subcellular location">
    <subcellularLocation>
        <location evidence="1">Membrane</location>
        <topology evidence="1">Single-pass type I membrane protein</topology>
    </subcellularLocation>
</comment>
<dbReference type="SMART" id="SM00409">
    <property type="entry name" value="IG"/>
    <property type="match status" value="1"/>
</dbReference>
<name>A0AAW1FEX7_ZOAVI</name>
<evidence type="ECO:0000256" key="3">
    <source>
        <dbReference type="ARBA" id="ARBA00022692"/>
    </source>
</evidence>
<keyword evidence="15" id="KW-1185">Reference proteome</keyword>
<dbReference type="Pfam" id="PF00560">
    <property type="entry name" value="LRR_1"/>
    <property type="match status" value="1"/>
</dbReference>
<keyword evidence="8" id="KW-1015">Disulfide bond</keyword>
<evidence type="ECO:0000256" key="1">
    <source>
        <dbReference type="ARBA" id="ARBA00004479"/>
    </source>
</evidence>
<feature type="domain" description="Ig-like" evidence="13">
    <location>
        <begin position="422"/>
        <end position="511"/>
    </location>
</feature>
<dbReference type="EMBL" id="JBCEZU010000067">
    <property type="protein sequence ID" value="KAK9533391.1"/>
    <property type="molecule type" value="Genomic_DNA"/>
</dbReference>
<evidence type="ECO:0000256" key="4">
    <source>
        <dbReference type="ARBA" id="ARBA00022729"/>
    </source>
</evidence>
<dbReference type="Proteomes" id="UP001488805">
    <property type="component" value="Unassembled WGS sequence"/>
</dbReference>
<evidence type="ECO:0000259" key="13">
    <source>
        <dbReference type="PROSITE" id="PS50835"/>
    </source>
</evidence>
<dbReference type="InterPro" id="IPR036179">
    <property type="entry name" value="Ig-like_dom_sf"/>
</dbReference>
<dbReference type="Gene3D" id="2.60.40.10">
    <property type="entry name" value="Immunoglobulins"/>
    <property type="match status" value="1"/>
</dbReference>
<dbReference type="InterPro" id="IPR050541">
    <property type="entry name" value="LRR_TM_domain-containing"/>
</dbReference>
<dbReference type="SUPFAM" id="SSF52058">
    <property type="entry name" value="L domain-like"/>
    <property type="match status" value="1"/>
</dbReference>
<dbReference type="Pfam" id="PF13855">
    <property type="entry name" value="LRR_8"/>
    <property type="match status" value="3"/>
</dbReference>
<dbReference type="SMART" id="SM00408">
    <property type="entry name" value="IGc2"/>
    <property type="match status" value="1"/>
</dbReference>
<dbReference type="InterPro" id="IPR003591">
    <property type="entry name" value="Leu-rich_rpt_typical-subtyp"/>
</dbReference>
<evidence type="ECO:0000256" key="2">
    <source>
        <dbReference type="ARBA" id="ARBA00022614"/>
    </source>
</evidence>
<dbReference type="PROSITE" id="PS51450">
    <property type="entry name" value="LRR"/>
    <property type="match status" value="2"/>
</dbReference>
<dbReference type="InterPro" id="IPR003599">
    <property type="entry name" value="Ig_sub"/>
</dbReference>
<dbReference type="SUPFAM" id="SSF48726">
    <property type="entry name" value="Immunoglobulin"/>
    <property type="match status" value="1"/>
</dbReference>
<dbReference type="Gene3D" id="3.80.10.10">
    <property type="entry name" value="Ribonuclease Inhibitor"/>
    <property type="match status" value="1"/>
</dbReference>
<evidence type="ECO:0000256" key="9">
    <source>
        <dbReference type="ARBA" id="ARBA00023180"/>
    </source>
</evidence>
<dbReference type="InterPro" id="IPR001611">
    <property type="entry name" value="Leu-rich_rpt"/>
</dbReference>
<dbReference type="Pfam" id="PF07679">
    <property type="entry name" value="I-set"/>
    <property type="match status" value="1"/>
</dbReference>
<evidence type="ECO:0000256" key="11">
    <source>
        <dbReference type="SAM" id="Phobius"/>
    </source>
</evidence>
<comment type="caution">
    <text evidence="14">The sequence shown here is derived from an EMBL/GenBank/DDBJ whole genome shotgun (WGS) entry which is preliminary data.</text>
</comment>
<evidence type="ECO:0000256" key="12">
    <source>
        <dbReference type="SAM" id="SignalP"/>
    </source>
</evidence>
<keyword evidence="3 11" id="KW-0812">Transmembrane</keyword>
<dbReference type="PROSITE" id="PS50007">
    <property type="entry name" value="PIPLC_X_DOMAIN"/>
    <property type="match status" value="1"/>
</dbReference>
<sequence length="622" mass="68936">MTEGNVGKRDMRHPALNHCHLFLGGALLLLLASPTLSCPARCECSAQTKSVSCHRKRLPTIPEGIPIETRVLDLSKNKLRIITPDNFSSFQQLEDLDLSDNLISVVEPGSFRSQLALRSLNFRSNLLQLVPAGVLSGLTNLTRLDLSHNRLVVLLDHAFQDLRRLTSLEVGDNELVFISQRAFTGLLGLQSLTLERSNLTVVPTDALAHLHSLVELRMRYLSINFLKPFSFKRLSRLRRLEIDYWPWLDTLPPLSLHGLNLTTLTITNTNLSAFPGAALRSLPYLTHLNLSYCRIQHIHQGDLGQLPHLLELHLQGSHLISIEPFAFAGLKSLLQLDVSQNRLDSLESGVFASPDILQRLCLGGNPLVCDCRLLWLLNSHKPPSLQILDVQPECSAPEHLLGKPLRDLKEPLVSRYMTCTKPRIGPNTTQLLMADEGQPARLSCTAEGAPRPSVVWITPHRRSITTKSSGRVEVQPDGTLEIKEAELHDSGVYLCIASNPAGNASLSASLAVKSMGIGDRYHFSNRSSNYLTDSNSTWGNGTVLYNMTVPIDLKTIIISTAMGCLSFLGVVIFCFLILFIWSRGKGRHKSNFDIEYVPRKSNGAASDVTETSGPRRVNMKMI</sequence>
<evidence type="ECO:0000256" key="7">
    <source>
        <dbReference type="ARBA" id="ARBA00023136"/>
    </source>
</evidence>